<protein>
    <submittedName>
        <fullName evidence="2">Uncharacterized protein</fullName>
    </submittedName>
</protein>
<proteinExistence type="predicted"/>
<organism evidence="2 3">
    <name type="scientific">Blattamonas nauphoetae</name>
    <dbReference type="NCBI Taxonomy" id="2049346"/>
    <lineage>
        <taxon>Eukaryota</taxon>
        <taxon>Metamonada</taxon>
        <taxon>Preaxostyla</taxon>
        <taxon>Oxymonadida</taxon>
        <taxon>Blattamonas</taxon>
    </lineage>
</organism>
<keyword evidence="3" id="KW-1185">Reference proteome</keyword>
<feature type="compositionally biased region" description="Basic residues" evidence="1">
    <location>
        <begin position="1"/>
        <end position="13"/>
    </location>
</feature>
<sequence length="399" mass="45517">MPPKHRLGRKRTKTQPSPRTQRGQSSTLNNPIVHSTIPNTQETNNESSLDSHSIPSTADLLTINANDRRYIQISKQVLLYEQKRKRITFAPNSEQAYLENGETSLPASITSDWRLVLQDSIKRKDLRQGCLSLFDQVDSGTSLSQTEVNHAVRFLNYTGMHIECRRGRDRMTLETIFPEEKDKQTRLVSSLINLLSHPSNTLRTVALSFFDVIFSRSSTHFPIAVATTGLVPKLFFILKPHEIPLNGTTVEFHRHITSILDTFFGFSSPEDIYDLPHDIPGFSNQQKLESKLIEPIFQPFCAYLRYILATPDCRTDNRSNFSLLSNLSQFSPKNIIQLSSSSSPEIQQIFGEIRQKMMEEFVSLLGLASLREAEHYLVSSDETIPYHRTDQRDSMDINT</sequence>
<evidence type="ECO:0000256" key="1">
    <source>
        <dbReference type="SAM" id="MobiDB-lite"/>
    </source>
</evidence>
<accession>A0ABQ9WWM1</accession>
<comment type="caution">
    <text evidence="2">The sequence shown here is derived from an EMBL/GenBank/DDBJ whole genome shotgun (WGS) entry which is preliminary data.</text>
</comment>
<dbReference type="EMBL" id="JARBJD010000322">
    <property type="protein sequence ID" value="KAK2943911.1"/>
    <property type="molecule type" value="Genomic_DNA"/>
</dbReference>
<dbReference type="InterPro" id="IPR016024">
    <property type="entry name" value="ARM-type_fold"/>
</dbReference>
<evidence type="ECO:0000313" key="3">
    <source>
        <dbReference type="Proteomes" id="UP001281761"/>
    </source>
</evidence>
<evidence type="ECO:0000313" key="2">
    <source>
        <dbReference type="EMBL" id="KAK2943911.1"/>
    </source>
</evidence>
<feature type="region of interest" description="Disordered" evidence="1">
    <location>
        <begin position="1"/>
        <end position="54"/>
    </location>
</feature>
<name>A0ABQ9WWM1_9EUKA</name>
<gene>
    <name evidence="2" type="ORF">BLNAU_21166</name>
</gene>
<reference evidence="2 3" key="1">
    <citation type="journal article" date="2022" name="bioRxiv">
        <title>Genomics of Preaxostyla Flagellates Illuminates Evolutionary Transitions and the Path Towards Mitochondrial Loss.</title>
        <authorList>
            <person name="Novak L.V.F."/>
            <person name="Treitli S.C."/>
            <person name="Pyrih J."/>
            <person name="Halakuc P."/>
            <person name="Pipaliya S.V."/>
            <person name="Vacek V."/>
            <person name="Brzon O."/>
            <person name="Soukal P."/>
            <person name="Eme L."/>
            <person name="Dacks J.B."/>
            <person name="Karnkowska A."/>
            <person name="Elias M."/>
            <person name="Hampl V."/>
        </authorList>
    </citation>
    <scope>NUCLEOTIDE SEQUENCE [LARGE SCALE GENOMIC DNA]</scope>
    <source>
        <strain evidence="2">NAU3</strain>
        <tissue evidence="2">Gut</tissue>
    </source>
</reference>
<dbReference type="SUPFAM" id="SSF48371">
    <property type="entry name" value="ARM repeat"/>
    <property type="match status" value="1"/>
</dbReference>
<dbReference type="Proteomes" id="UP001281761">
    <property type="component" value="Unassembled WGS sequence"/>
</dbReference>
<feature type="compositionally biased region" description="Polar residues" evidence="1">
    <location>
        <begin position="14"/>
        <end position="54"/>
    </location>
</feature>